<evidence type="ECO:0000256" key="1">
    <source>
        <dbReference type="SAM" id="MobiDB-lite"/>
    </source>
</evidence>
<name>A0A8X6G5B1_TRICU</name>
<reference evidence="2" key="1">
    <citation type="submission" date="2020-07" db="EMBL/GenBank/DDBJ databases">
        <title>Multicomponent nature underlies the extraordinary mechanical properties of spider dragline silk.</title>
        <authorList>
            <person name="Kono N."/>
            <person name="Nakamura H."/>
            <person name="Mori M."/>
            <person name="Yoshida Y."/>
            <person name="Ohtoshi R."/>
            <person name="Malay A.D."/>
            <person name="Moran D.A.P."/>
            <person name="Tomita M."/>
            <person name="Numata K."/>
            <person name="Arakawa K."/>
        </authorList>
    </citation>
    <scope>NUCLEOTIDE SEQUENCE</scope>
</reference>
<dbReference type="AlphaFoldDB" id="A0A8X6G5B1"/>
<dbReference type="OrthoDB" id="10278604at2759"/>
<accession>A0A8X6G5B1</accession>
<comment type="caution">
    <text evidence="2">The sequence shown here is derived from an EMBL/GenBank/DDBJ whole genome shotgun (WGS) entry which is preliminary data.</text>
</comment>
<feature type="region of interest" description="Disordered" evidence="1">
    <location>
        <begin position="1"/>
        <end position="28"/>
    </location>
</feature>
<dbReference type="EMBL" id="BMAO01024533">
    <property type="protein sequence ID" value="GFQ95997.1"/>
    <property type="molecule type" value="Genomic_DNA"/>
</dbReference>
<proteinExistence type="predicted"/>
<dbReference type="Proteomes" id="UP000887116">
    <property type="component" value="Unassembled WGS sequence"/>
</dbReference>
<sequence>MAHGAQELSTIPNRVFPPRSLSTQPCTSLNQQTLEQVRRYVFSNSPSLPQKQNASEGKRGCPGSIQPRHVRGRQGGSRGVDSGLRFPNPSLIKEFSPPLYVSVPMGTPLQGLSESGDALAQKTQRVLGLRRL</sequence>
<organism evidence="2 3">
    <name type="scientific">Trichonephila clavata</name>
    <name type="common">Joro spider</name>
    <name type="synonym">Nephila clavata</name>
    <dbReference type="NCBI Taxonomy" id="2740835"/>
    <lineage>
        <taxon>Eukaryota</taxon>
        <taxon>Metazoa</taxon>
        <taxon>Ecdysozoa</taxon>
        <taxon>Arthropoda</taxon>
        <taxon>Chelicerata</taxon>
        <taxon>Arachnida</taxon>
        <taxon>Araneae</taxon>
        <taxon>Araneomorphae</taxon>
        <taxon>Entelegynae</taxon>
        <taxon>Araneoidea</taxon>
        <taxon>Nephilidae</taxon>
        <taxon>Trichonephila</taxon>
    </lineage>
</organism>
<evidence type="ECO:0000313" key="2">
    <source>
        <dbReference type="EMBL" id="GFQ95997.1"/>
    </source>
</evidence>
<feature type="compositionally biased region" description="Polar residues" evidence="1">
    <location>
        <begin position="42"/>
        <end position="55"/>
    </location>
</feature>
<protein>
    <submittedName>
        <fullName evidence="2">Uncharacterized protein</fullName>
    </submittedName>
</protein>
<evidence type="ECO:0000313" key="3">
    <source>
        <dbReference type="Proteomes" id="UP000887116"/>
    </source>
</evidence>
<keyword evidence="3" id="KW-1185">Reference proteome</keyword>
<gene>
    <name evidence="2" type="ORF">TNCT_352501</name>
</gene>
<feature type="region of interest" description="Disordered" evidence="1">
    <location>
        <begin position="42"/>
        <end position="89"/>
    </location>
</feature>